<comment type="caution">
    <text evidence="1">The sequence shown here is derived from an EMBL/GenBank/DDBJ whole genome shotgun (WGS) entry which is preliminary data.</text>
</comment>
<name>A0A645D7U5_9ZZZZ</name>
<gene>
    <name evidence="1" type="ORF">SDC9_132367</name>
</gene>
<evidence type="ECO:0000313" key="1">
    <source>
        <dbReference type="EMBL" id="MPM85289.1"/>
    </source>
</evidence>
<dbReference type="AlphaFoldDB" id="A0A645D7U5"/>
<proteinExistence type="predicted"/>
<accession>A0A645D7U5</accession>
<dbReference type="EMBL" id="VSSQ01033631">
    <property type="protein sequence ID" value="MPM85289.1"/>
    <property type="molecule type" value="Genomic_DNA"/>
</dbReference>
<reference evidence="1" key="1">
    <citation type="submission" date="2019-08" db="EMBL/GenBank/DDBJ databases">
        <authorList>
            <person name="Kucharzyk K."/>
            <person name="Murdoch R.W."/>
            <person name="Higgins S."/>
            <person name="Loffler F."/>
        </authorList>
    </citation>
    <scope>NUCLEOTIDE SEQUENCE</scope>
</reference>
<sequence>MFIMGALPARRVSTALLAASFKRGKVAEGGKSLAQLLERPSFTAHVTISFPKRFSASRHTALSPVTRATGMLFSAHTAAFNPVSPTGIPLSFALKIVLPDTV</sequence>
<organism evidence="1">
    <name type="scientific">bioreactor metagenome</name>
    <dbReference type="NCBI Taxonomy" id="1076179"/>
    <lineage>
        <taxon>unclassified sequences</taxon>
        <taxon>metagenomes</taxon>
        <taxon>ecological metagenomes</taxon>
    </lineage>
</organism>
<protein>
    <submittedName>
        <fullName evidence="1">Uncharacterized protein</fullName>
    </submittedName>
</protein>